<dbReference type="RefSeq" id="WP_129965275.1">
    <property type="nucleotide sequence ID" value="NZ_JACBZE010000001.1"/>
</dbReference>
<reference evidence="1 2" key="1">
    <citation type="submission" date="2019-02" db="EMBL/GenBank/DDBJ databases">
        <authorList>
            <person name="Feng G."/>
        </authorList>
    </citation>
    <scope>NUCLEOTIDE SEQUENCE [LARGE SCALE GENOMIC DNA]</scope>
    <source>
        <strain evidence="1 2">DSM 26779</strain>
    </source>
</reference>
<accession>A0A4Q4J9W2</accession>
<proteinExistence type="predicted"/>
<gene>
    <name evidence="1" type="ORF">EWH08_00140</name>
</gene>
<comment type="caution">
    <text evidence="1">The sequence shown here is derived from an EMBL/GenBank/DDBJ whole genome shotgun (WGS) entry which is preliminary data.</text>
</comment>
<name>A0A4Q4J9W2_9SPHN</name>
<dbReference type="EMBL" id="SEOM01000001">
    <property type="protein sequence ID" value="RYM02971.1"/>
    <property type="molecule type" value="Genomic_DNA"/>
</dbReference>
<evidence type="ECO:0000313" key="1">
    <source>
        <dbReference type="EMBL" id="RYM02971.1"/>
    </source>
</evidence>
<protein>
    <submittedName>
        <fullName evidence="1">Uncharacterized protein</fullName>
    </submittedName>
</protein>
<dbReference type="AlphaFoldDB" id="A0A4Q4J9W2"/>
<organism evidence="1 2">
    <name type="scientific">Sphingobium indicum</name>
    <dbReference type="NCBI Taxonomy" id="332055"/>
    <lineage>
        <taxon>Bacteria</taxon>
        <taxon>Pseudomonadati</taxon>
        <taxon>Pseudomonadota</taxon>
        <taxon>Alphaproteobacteria</taxon>
        <taxon>Sphingomonadales</taxon>
        <taxon>Sphingomonadaceae</taxon>
        <taxon>Sphingobium</taxon>
    </lineage>
</organism>
<dbReference type="Proteomes" id="UP000292734">
    <property type="component" value="Unassembled WGS sequence"/>
</dbReference>
<sequence>MIYLNEEDRRREAQAKEGAIALATVASWQTEPCPIMLPPVLAGFLYCRTPDLVLAHWRRNVSLGRLLAAARETRLDVLLVEPAWMTTGSDLRVSAILCRSGETHVYRGLRLWAAGVDGPTWLIPDPADMDLDPSCFDLSLKRMTPDEQRPFSDLETRDLGLLVGGIRWKAIAGGHLV</sequence>
<evidence type="ECO:0000313" key="2">
    <source>
        <dbReference type="Proteomes" id="UP000292734"/>
    </source>
</evidence>